<dbReference type="Gene3D" id="6.20.450.20">
    <property type="match status" value="1"/>
</dbReference>
<name>A0AAU7NY91_9GAMM</name>
<proteinExistence type="predicted"/>
<dbReference type="InterPro" id="IPR052991">
    <property type="entry name" value="Non-func_TypeII_TA_Antitoxin"/>
</dbReference>
<keyword evidence="2" id="KW-1185">Reference proteome</keyword>
<dbReference type="KEGG" id="mech:Q9L42_007515"/>
<dbReference type="EMBL" id="CP157743">
    <property type="protein sequence ID" value="XBS21964.1"/>
    <property type="molecule type" value="Genomic_DNA"/>
</dbReference>
<evidence type="ECO:0000313" key="2">
    <source>
        <dbReference type="Proteomes" id="UP001225378"/>
    </source>
</evidence>
<dbReference type="RefSeq" id="WP_349432494.1">
    <property type="nucleotide sequence ID" value="NZ_CP157743.1"/>
</dbReference>
<accession>A0AAU7NY91</accession>
<dbReference type="AlphaFoldDB" id="A0AAU7NY91"/>
<dbReference type="SUPFAM" id="SSF47598">
    <property type="entry name" value="Ribbon-helix-helix"/>
    <property type="match status" value="1"/>
</dbReference>
<dbReference type="GO" id="GO:0006355">
    <property type="term" value="P:regulation of DNA-templated transcription"/>
    <property type="evidence" value="ECO:0007669"/>
    <property type="project" value="InterPro"/>
</dbReference>
<dbReference type="PANTHER" id="PTHR40688">
    <property type="match status" value="1"/>
</dbReference>
<sequence length="92" mass="10574">MNRTSNMATTETFTVRTESDVIHNLDQMAGSLDRSRNYLVNQALKEYQQHHAWPIEKVTQGIVAADRGELVDHDDMMRELEELIDEKAKSQA</sequence>
<evidence type="ECO:0000313" key="1">
    <source>
        <dbReference type="EMBL" id="XBS21964.1"/>
    </source>
</evidence>
<reference evidence="1 2" key="1">
    <citation type="journal article" date="2024" name="Microbiology">
        <title>Methylomarinum rosea sp. nov., a novel halophilic methanotrophic bacterium from the hypersaline Lake Elton.</title>
        <authorList>
            <person name="Suleimanov R.Z."/>
            <person name="Oshkin I.Y."/>
            <person name="Danilova O.V."/>
            <person name="Suzina N.E."/>
            <person name="Dedysh S.N."/>
        </authorList>
    </citation>
    <scope>NUCLEOTIDE SEQUENCE [LARGE SCALE GENOMIC DNA]</scope>
    <source>
        <strain evidence="1 2">Ch1-1</strain>
    </source>
</reference>
<dbReference type="Proteomes" id="UP001225378">
    <property type="component" value="Chromosome"/>
</dbReference>
<dbReference type="PANTHER" id="PTHR40688:SF2">
    <property type="entry name" value="RIBBON-HELIX-HELIX PROTEIN COPG DOMAIN-CONTAINING PROTEIN"/>
    <property type="match status" value="1"/>
</dbReference>
<protein>
    <submittedName>
        <fullName evidence="1">CopG family transcriptional regulator</fullName>
    </submittedName>
</protein>
<organism evidence="1 2">
    <name type="scientific">Methylomarinum roseum</name>
    <dbReference type="NCBI Taxonomy" id="3067653"/>
    <lineage>
        <taxon>Bacteria</taxon>
        <taxon>Pseudomonadati</taxon>
        <taxon>Pseudomonadota</taxon>
        <taxon>Gammaproteobacteria</taxon>
        <taxon>Methylococcales</taxon>
        <taxon>Methylococcaceae</taxon>
        <taxon>Methylomarinum</taxon>
    </lineage>
</organism>
<gene>
    <name evidence="1" type="ORF">Q9L42_007515</name>
</gene>
<dbReference type="InterPro" id="IPR010985">
    <property type="entry name" value="Ribbon_hlx_hlx"/>
</dbReference>